<keyword evidence="3 5" id="KW-0472">Membrane</keyword>
<evidence type="ECO:0000256" key="6">
    <source>
        <dbReference type="SAM" id="SignalP"/>
    </source>
</evidence>
<dbReference type="InterPro" id="IPR007110">
    <property type="entry name" value="Ig-like_dom"/>
</dbReference>
<evidence type="ECO:0000256" key="3">
    <source>
        <dbReference type="ARBA" id="ARBA00023136"/>
    </source>
</evidence>
<dbReference type="Gene3D" id="2.60.40.10">
    <property type="entry name" value="Immunoglobulins"/>
    <property type="match status" value="2"/>
</dbReference>
<evidence type="ECO:0000313" key="8">
    <source>
        <dbReference type="Ensembl" id="ENSFHEP00000004357.1"/>
    </source>
</evidence>
<keyword evidence="2 6" id="KW-0732">Signal</keyword>
<feature type="transmembrane region" description="Helical" evidence="5">
    <location>
        <begin position="211"/>
        <end position="238"/>
    </location>
</feature>
<dbReference type="InterPro" id="IPR013783">
    <property type="entry name" value="Ig-like_fold"/>
</dbReference>
<dbReference type="GO" id="GO:0005911">
    <property type="term" value="C:cell-cell junction"/>
    <property type="evidence" value="ECO:0007669"/>
    <property type="project" value="TreeGrafter"/>
</dbReference>
<proteinExistence type="predicted"/>
<evidence type="ECO:0000313" key="9">
    <source>
        <dbReference type="Proteomes" id="UP000265000"/>
    </source>
</evidence>
<evidence type="ECO:0000256" key="5">
    <source>
        <dbReference type="SAM" id="Phobius"/>
    </source>
</evidence>
<comment type="subcellular location">
    <subcellularLocation>
        <location evidence="1">Membrane</location>
    </subcellularLocation>
</comment>
<protein>
    <recommendedName>
        <fullName evidence="7">Ig-like domain-containing protein</fullName>
    </recommendedName>
</protein>
<sequence>MAFFIKTLGQILLLGFFSITAANSNACQIYAAVGTGVTLPVEYEGLTKSHTLTWTHGNTTIFNRQQGKVTTGKPGDITTTGSVWLKSVKLQDQGTYRADVLHPNGTLAKTWTRRLCVLEKVSKPRLSFVCDANAVNLICHVAKPQDLVFSWTLDKKTLPSETGQNLSRSLSQLKVGNGFSCVVTNKVSTENSETVRPTCKVSTLCFRTKTVLGVLAGGIGLVALLLLIIIVLFVLCCFSMMTMSGWLAITILSVRIWKSQRTLALSFSTTLGGDSQFDLGVSS</sequence>
<dbReference type="Ensembl" id="ENSFHET00000009003.1">
    <property type="protein sequence ID" value="ENSFHEP00000004357.1"/>
    <property type="gene ID" value="ENSFHEG00000005273.1"/>
</dbReference>
<reference evidence="8" key="1">
    <citation type="submission" date="2025-08" db="UniProtKB">
        <authorList>
            <consortium name="Ensembl"/>
        </authorList>
    </citation>
    <scope>IDENTIFICATION</scope>
</reference>
<evidence type="ECO:0000256" key="4">
    <source>
        <dbReference type="ARBA" id="ARBA00023180"/>
    </source>
</evidence>
<dbReference type="InterPro" id="IPR015631">
    <property type="entry name" value="CD2/SLAM_rcpt"/>
</dbReference>
<accession>A0A3Q2NY44</accession>
<feature type="signal peptide" evidence="6">
    <location>
        <begin position="1"/>
        <end position="22"/>
    </location>
</feature>
<dbReference type="PANTHER" id="PTHR12080:SF59">
    <property type="entry name" value="HEPATIC AND GLIAL CELL ADHESION MOLECULE"/>
    <property type="match status" value="1"/>
</dbReference>
<dbReference type="PROSITE" id="PS50835">
    <property type="entry name" value="IG_LIKE"/>
    <property type="match status" value="1"/>
</dbReference>
<dbReference type="GeneTree" id="ENSGT00940000170627"/>
<dbReference type="PANTHER" id="PTHR12080">
    <property type="entry name" value="SIGNALING LYMPHOCYTIC ACTIVATION MOLECULE"/>
    <property type="match status" value="1"/>
</dbReference>
<dbReference type="SUPFAM" id="SSF48726">
    <property type="entry name" value="Immunoglobulin"/>
    <property type="match status" value="2"/>
</dbReference>
<evidence type="ECO:0000256" key="1">
    <source>
        <dbReference type="ARBA" id="ARBA00004370"/>
    </source>
</evidence>
<evidence type="ECO:0000259" key="7">
    <source>
        <dbReference type="PROSITE" id="PS50835"/>
    </source>
</evidence>
<keyword evidence="4" id="KW-0325">Glycoprotein</keyword>
<dbReference type="GO" id="GO:0016020">
    <property type="term" value="C:membrane"/>
    <property type="evidence" value="ECO:0007669"/>
    <property type="project" value="UniProtKB-SubCell"/>
</dbReference>
<dbReference type="STRING" id="8078.ENSFHEP00000004357"/>
<reference evidence="8" key="2">
    <citation type="submission" date="2025-09" db="UniProtKB">
        <authorList>
            <consortium name="Ensembl"/>
        </authorList>
    </citation>
    <scope>IDENTIFICATION</scope>
</reference>
<keyword evidence="5" id="KW-1133">Transmembrane helix</keyword>
<keyword evidence="5" id="KW-0812">Transmembrane</keyword>
<keyword evidence="9" id="KW-1185">Reference proteome</keyword>
<organism evidence="8 9">
    <name type="scientific">Fundulus heteroclitus</name>
    <name type="common">Killifish</name>
    <name type="synonym">Mummichog</name>
    <dbReference type="NCBI Taxonomy" id="8078"/>
    <lineage>
        <taxon>Eukaryota</taxon>
        <taxon>Metazoa</taxon>
        <taxon>Chordata</taxon>
        <taxon>Craniata</taxon>
        <taxon>Vertebrata</taxon>
        <taxon>Euteleostomi</taxon>
        <taxon>Actinopterygii</taxon>
        <taxon>Neopterygii</taxon>
        <taxon>Teleostei</taxon>
        <taxon>Neoteleostei</taxon>
        <taxon>Acanthomorphata</taxon>
        <taxon>Ovalentaria</taxon>
        <taxon>Atherinomorphae</taxon>
        <taxon>Cyprinodontiformes</taxon>
        <taxon>Fundulidae</taxon>
        <taxon>Fundulus</taxon>
    </lineage>
</organism>
<evidence type="ECO:0000256" key="2">
    <source>
        <dbReference type="ARBA" id="ARBA00022729"/>
    </source>
</evidence>
<dbReference type="AlphaFoldDB" id="A0A3Q2NY44"/>
<dbReference type="InterPro" id="IPR036179">
    <property type="entry name" value="Ig-like_dom_sf"/>
</dbReference>
<name>A0A3Q2NY44_FUNHE</name>
<feature type="chain" id="PRO_5018710325" description="Ig-like domain-containing protein" evidence="6">
    <location>
        <begin position="23"/>
        <end position="283"/>
    </location>
</feature>
<feature type="domain" description="Ig-like" evidence="7">
    <location>
        <begin position="103"/>
        <end position="196"/>
    </location>
</feature>
<dbReference type="Proteomes" id="UP000265000">
    <property type="component" value="Unplaced"/>
</dbReference>